<keyword evidence="3" id="KW-1185">Reference proteome</keyword>
<dbReference type="AlphaFoldDB" id="A0A6G9YB55"/>
<gene>
    <name evidence="2" type="ORF">F5544_13030</name>
</gene>
<keyword evidence="1" id="KW-0812">Transmembrane</keyword>
<name>A0A6G9YB55_9NOCA</name>
<dbReference type="EMBL" id="CP046172">
    <property type="protein sequence ID" value="QIS10495.1"/>
    <property type="molecule type" value="Genomic_DNA"/>
</dbReference>
<accession>A0A6G9YB55</accession>
<feature type="transmembrane region" description="Helical" evidence="1">
    <location>
        <begin position="43"/>
        <end position="71"/>
    </location>
</feature>
<keyword evidence="1" id="KW-0472">Membrane</keyword>
<dbReference type="Proteomes" id="UP000503540">
    <property type="component" value="Chromosome"/>
</dbReference>
<dbReference type="InterPro" id="IPR025325">
    <property type="entry name" value="DUF4231"/>
</dbReference>
<organism evidence="2 3">
    <name type="scientific">Nocardia arthritidis</name>
    <dbReference type="NCBI Taxonomy" id="228602"/>
    <lineage>
        <taxon>Bacteria</taxon>
        <taxon>Bacillati</taxon>
        <taxon>Actinomycetota</taxon>
        <taxon>Actinomycetes</taxon>
        <taxon>Mycobacteriales</taxon>
        <taxon>Nocardiaceae</taxon>
        <taxon>Nocardia</taxon>
    </lineage>
</organism>
<evidence type="ECO:0000256" key="1">
    <source>
        <dbReference type="SAM" id="Phobius"/>
    </source>
</evidence>
<dbReference type="RefSeq" id="WP_167473466.1">
    <property type="nucleotide sequence ID" value="NZ_CP046172.1"/>
</dbReference>
<keyword evidence="1" id="KW-1133">Transmembrane helix</keyword>
<evidence type="ECO:0000313" key="3">
    <source>
        <dbReference type="Proteomes" id="UP000503540"/>
    </source>
</evidence>
<sequence length="141" mass="15658">METPGPGVETDPVWLRLVEQLQWYSARSAAAQRMYKLVKLGQIVVGAAVPVAALAAPAVLTAIIAASIVVAEGAQQLYQWQSNWLRYRLTAEALKREKHLYLTHSGPYRSGNRRTLLAERVEAIVAAENTDWAAEFEQPEE</sequence>
<proteinExistence type="predicted"/>
<reference evidence="2 3" key="1">
    <citation type="journal article" date="2019" name="ACS Chem. Biol.">
        <title>Identification and Mobilization of a Cryptic Antibiotic Biosynthesis Gene Locus from a Human-Pathogenic Nocardia Isolate.</title>
        <authorList>
            <person name="Herisse M."/>
            <person name="Ishida K."/>
            <person name="Porter J.L."/>
            <person name="Howden B."/>
            <person name="Hertweck C."/>
            <person name="Stinear T.P."/>
            <person name="Pidot S.J."/>
        </authorList>
    </citation>
    <scope>NUCLEOTIDE SEQUENCE [LARGE SCALE GENOMIC DNA]</scope>
    <source>
        <strain evidence="2 3">AUSMDU00012717</strain>
    </source>
</reference>
<evidence type="ECO:0000313" key="2">
    <source>
        <dbReference type="EMBL" id="QIS10495.1"/>
    </source>
</evidence>
<protein>
    <submittedName>
        <fullName evidence="2">DUF4231 domain-containing protein</fullName>
    </submittedName>
</protein>
<dbReference type="KEGG" id="nah:F5544_13030"/>
<dbReference type="Pfam" id="PF14015">
    <property type="entry name" value="DUF4231"/>
    <property type="match status" value="1"/>
</dbReference>
<dbReference type="NCBIfam" id="NF033634">
    <property type="entry name" value="SLATT_1"/>
    <property type="match status" value="1"/>
</dbReference>